<protein>
    <submittedName>
        <fullName evidence="1">Uncharacterized protein</fullName>
    </submittedName>
</protein>
<evidence type="ECO:0000313" key="2">
    <source>
        <dbReference type="Proteomes" id="UP000027015"/>
    </source>
</evidence>
<dbReference type="Proteomes" id="UP000027015">
    <property type="component" value="Unassembled WGS sequence"/>
</dbReference>
<accession>A0A067WGM4</accession>
<reference evidence="1 2" key="1">
    <citation type="submission" date="2012-04" db="EMBL/GenBank/DDBJ databases">
        <title>The Genome Sequence of Bartonella koehlerae C-29.</title>
        <authorList>
            <consortium name="The Broad Institute Genome Sequencing Platform"/>
            <consortium name="The Broad Institute Genome Sequencing Center for Infectious Disease"/>
            <person name="Feldgarden M."/>
            <person name="Kirby J."/>
            <person name="Kosoy M."/>
            <person name="Birtles R."/>
            <person name="Probert W.S."/>
            <person name="Chiaraviglio L."/>
            <person name="Walker B."/>
            <person name="Young S.K."/>
            <person name="Zeng Q."/>
            <person name="Gargeya S."/>
            <person name="Fitzgerald M."/>
            <person name="Haas B."/>
            <person name="Abouelleil A."/>
            <person name="Alvarado L."/>
            <person name="Arachchi H.M."/>
            <person name="Berlin A.M."/>
            <person name="Chapman S.B."/>
            <person name="Goldberg J."/>
            <person name="Griggs A."/>
            <person name="Gujja S."/>
            <person name="Hansen M."/>
            <person name="Howarth C."/>
            <person name="Imamovic A."/>
            <person name="Larimer J."/>
            <person name="McCowen C."/>
            <person name="Montmayeur A."/>
            <person name="Murphy C."/>
            <person name="Neiman D."/>
            <person name="Pearson M."/>
            <person name="Priest M."/>
            <person name="Roberts A."/>
            <person name="Saif S."/>
            <person name="Shea T."/>
            <person name="Sisk P."/>
            <person name="Sykes S."/>
            <person name="Wortman J."/>
            <person name="Nusbaum C."/>
            <person name="Birren B."/>
        </authorList>
    </citation>
    <scope>NUCLEOTIDE SEQUENCE [LARGE SCALE GENOMIC DNA]</scope>
    <source>
        <strain evidence="1 2">C-29</strain>
    </source>
</reference>
<sequence length="38" mass="4280">MVPTVRSSAMVYSRTNNVYDKATIAGYVRVCGRNLWSL</sequence>
<comment type="caution">
    <text evidence="1">The sequence shown here is derived from an EMBL/GenBank/DDBJ whole genome shotgun (WGS) entry which is preliminary data.</text>
</comment>
<name>A0A067WGM4_9HYPH</name>
<organism evidence="1 2">
    <name type="scientific">Bartonella koehlerae C-29</name>
    <dbReference type="NCBI Taxonomy" id="1134510"/>
    <lineage>
        <taxon>Bacteria</taxon>
        <taxon>Pseudomonadati</taxon>
        <taxon>Pseudomonadota</taxon>
        <taxon>Alphaproteobacteria</taxon>
        <taxon>Hyphomicrobiales</taxon>
        <taxon>Bartonellaceae</taxon>
        <taxon>Bartonella</taxon>
    </lineage>
</organism>
<gene>
    <name evidence="1" type="ORF">O9A_00183</name>
</gene>
<dbReference type="EMBL" id="AHPL01000003">
    <property type="protein sequence ID" value="KEC55958.1"/>
    <property type="molecule type" value="Genomic_DNA"/>
</dbReference>
<dbReference type="HOGENOM" id="CLU_3324981_0_0_5"/>
<proteinExistence type="predicted"/>
<dbReference type="AlphaFoldDB" id="A0A067WGM4"/>
<evidence type="ECO:0000313" key="1">
    <source>
        <dbReference type="EMBL" id="KEC55958.1"/>
    </source>
</evidence>
<keyword evidence="2" id="KW-1185">Reference proteome</keyword>